<reference evidence="1" key="1">
    <citation type="submission" date="2021-04" db="EMBL/GenBank/DDBJ databases">
        <title>Biosynthetic gene clusters of Dactylosporangioum roseum.</title>
        <authorList>
            <person name="Hartkoorn R.C."/>
            <person name="Beaudoing E."/>
            <person name="Hot D."/>
            <person name="Moureu S."/>
        </authorList>
    </citation>
    <scope>NUCLEOTIDE SEQUENCE</scope>
    <source>
        <strain evidence="1">NRRL B-16295</strain>
    </source>
</reference>
<protein>
    <recommendedName>
        <fullName evidence="3">DUF3168 domain-containing protein</fullName>
    </recommendedName>
</protein>
<dbReference type="EMBL" id="CP073721">
    <property type="protein sequence ID" value="UWZ37482.1"/>
    <property type="molecule type" value="Genomic_DNA"/>
</dbReference>
<proteinExistence type="predicted"/>
<evidence type="ECO:0008006" key="3">
    <source>
        <dbReference type="Google" id="ProtNLM"/>
    </source>
</evidence>
<dbReference type="RefSeq" id="WP_260726839.1">
    <property type="nucleotide sequence ID" value="NZ_BAAABS010000070.1"/>
</dbReference>
<gene>
    <name evidence="1" type="ORF">Drose_04155</name>
</gene>
<organism evidence="1 2">
    <name type="scientific">Dactylosporangium roseum</name>
    <dbReference type="NCBI Taxonomy" id="47989"/>
    <lineage>
        <taxon>Bacteria</taxon>
        <taxon>Bacillati</taxon>
        <taxon>Actinomycetota</taxon>
        <taxon>Actinomycetes</taxon>
        <taxon>Micromonosporales</taxon>
        <taxon>Micromonosporaceae</taxon>
        <taxon>Dactylosporangium</taxon>
    </lineage>
</organism>
<accession>A0ABY5Z9I7</accession>
<keyword evidence="2" id="KW-1185">Reference proteome</keyword>
<evidence type="ECO:0000313" key="2">
    <source>
        <dbReference type="Proteomes" id="UP001058271"/>
    </source>
</evidence>
<evidence type="ECO:0000313" key="1">
    <source>
        <dbReference type="EMBL" id="UWZ37482.1"/>
    </source>
</evidence>
<sequence length="141" mass="14715">MTDGIDQALVNGGLDLLRADLGPPALQVFDGAVPNGTNPSLGYVLVYATVEWPSGAEGDALDGISGTPTVRWITHSVSTTAMAARGVQQRVRTALLNKRLTIAGLDCGLIRQEVGAGPPTRDDTTGTTVFDVVATYRTFAT</sequence>
<name>A0ABY5Z9I7_9ACTN</name>
<dbReference type="Proteomes" id="UP001058271">
    <property type="component" value="Chromosome"/>
</dbReference>